<evidence type="ECO:0000313" key="2">
    <source>
        <dbReference type="EMBL" id="RLV59270.1"/>
    </source>
</evidence>
<dbReference type="AlphaFoldDB" id="A0A3L8PV91"/>
<dbReference type="EMBL" id="QZEI01000039">
    <property type="protein sequence ID" value="RLV59270.1"/>
    <property type="molecule type" value="Genomic_DNA"/>
</dbReference>
<comment type="caution">
    <text evidence="2">The sequence shown here is derived from an EMBL/GenBank/DDBJ whole genome shotgun (WGS) entry which is preliminary data.</text>
</comment>
<keyword evidence="2" id="KW-0121">Carboxypeptidase</keyword>
<dbReference type="GO" id="GO:0006508">
    <property type="term" value="P:proteolysis"/>
    <property type="evidence" value="ECO:0007669"/>
    <property type="project" value="InterPro"/>
</dbReference>
<dbReference type="SUPFAM" id="SSF55166">
    <property type="entry name" value="Hedgehog/DD-peptidase"/>
    <property type="match status" value="1"/>
</dbReference>
<dbReference type="Pfam" id="PF02557">
    <property type="entry name" value="VanY"/>
    <property type="match status" value="1"/>
</dbReference>
<accession>A0A3L8PV91</accession>
<evidence type="ECO:0000313" key="3">
    <source>
        <dbReference type="Proteomes" id="UP000281474"/>
    </source>
</evidence>
<dbReference type="InterPro" id="IPR009045">
    <property type="entry name" value="Zn_M74/Hedgehog-like"/>
</dbReference>
<dbReference type="RefSeq" id="WP_121839439.1">
    <property type="nucleotide sequence ID" value="NZ_ML014788.1"/>
</dbReference>
<dbReference type="Gene3D" id="3.30.1380.10">
    <property type="match status" value="1"/>
</dbReference>
<evidence type="ECO:0000259" key="1">
    <source>
        <dbReference type="Pfam" id="PF02557"/>
    </source>
</evidence>
<dbReference type="PANTHER" id="PTHR34385">
    <property type="entry name" value="D-ALANYL-D-ALANINE CARBOXYPEPTIDASE"/>
    <property type="match status" value="1"/>
</dbReference>
<dbReference type="PANTHER" id="PTHR34385:SF1">
    <property type="entry name" value="PEPTIDOGLYCAN L-ALANYL-D-GLUTAMATE ENDOPEPTIDASE CWLK"/>
    <property type="match status" value="1"/>
</dbReference>
<dbReference type="InterPro" id="IPR052179">
    <property type="entry name" value="DD-CPase-like"/>
</dbReference>
<organism evidence="2 3">
    <name type="scientific">Parashewanella curva</name>
    <dbReference type="NCBI Taxonomy" id="2338552"/>
    <lineage>
        <taxon>Bacteria</taxon>
        <taxon>Pseudomonadati</taxon>
        <taxon>Pseudomonadota</taxon>
        <taxon>Gammaproteobacteria</taxon>
        <taxon>Alteromonadales</taxon>
        <taxon>Shewanellaceae</taxon>
        <taxon>Parashewanella</taxon>
    </lineage>
</organism>
<keyword evidence="2" id="KW-0378">Hydrolase</keyword>
<name>A0A3L8PV91_9GAMM</name>
<feature type="domain" description="D-alanyl-D-alanine carboxypeptidase-like core" evidence="1">
    <location>
        <begin position="27"/>
        <end position="180"/>
    </location>
</feature>
<gene>
    <name evidence="2" type="ORF">D5018_13045</name>
</gene>
<dbReference type="CDD" id="cd14847">
    <property type="entry name" value="DD-carboxypeptidase_like"/>
    <property type="match status" value="1"/>
</dbReference>
<reference evidence="2 3" key="1">
    <citation type="submission" date="2018-09" db="EMBL/GenBank/DDBJ databases">
        <title>Phylogeny of the Shewanellaceae, and recommendation for two new genera, Pseudoshewanella and Parashewanella.</title>
        <authorList>
            <person name="Wang G."/>
        </authorList>
    </citation>
    <scope>NUCLEOTIDE SEQUENCE [LARGE SCALE GENOMIC DNA]</scope>
    <source>
        <strain evidence="2 3">C51</strain>
    </source>
</reference>
<dbReference type="InterPro" id="IPR003709">
    <property type="entry name" value="VanY-like_core_dom"/>
</dbReference>
<sequence>MLENLSIHHPYLYGLQQDHLINVDGILLESKTATAFAKMADAASKDGINISICSGFRSFTQQLNIWNSKAAGNRSVLDINSKIINITKLTDVQLMQAILLWSALPGASRHHWGTDIDVFDANHISKAKLKLIPDEYMEHGPCNDLYQWLIQNATDFGFEHPFQAGKSGVSPEPWHISYRPVSDIYLERFDINDFEIVISTADIHLKNDILKQLNQLVENYVYRIAF</sequence>
<proteinExistence type="predicted"/>
<dbReference type="Proteomes" id="UP000281474">
    <property type="component" value="Unassembled WGS sequence"/>
</dbReference>
<dbReference type="GO" id="GO:0004180">
    <property type="term" value="F:carboxypeptidase activity"/>
    <property type="evidence" value="ECO:0007669"/>
    <property type="project" value="UniProtKB-KW"/>
</dbReference>
<dbReference type="OrthoDB" id="9792074at2"/>
<keyword evidence="3" id="KW-1185">Reference proteome</keyword>
<keyword evidence="2" id="KW-0645">Protease</keyword>
<protein>
    <submittedName>
        <fullName evidence="2">D-alanyl-D-alanine carboxypeptidase family protein</fullName>
    </submittedName>
</protein>